<dbReference type="Proteomes" id="UP000680038">
    <property type="component" value="Unassembled WGS sequence"/>
</dbReference>
<dbReference type="Pfam" id="PF16344">
    <property type="entry name" value="FecR_C"/>
    <property type="match status" value="1"/>
</dbReference>
<dbReference type="RefSeq" id="WP_215238561.1">
    <property type="nucleotide sequence ID" value="NZ_CAJRAF010000002.1"/>
</dbReference>
<dbReference type="InterPro" id="IPR032508">
    <property type="entry name" value="FecR_C"/>
</dbReference>
<reference evidence="3" key="1">
    <citation type="submission" date="2021-04" db="EMBL/GenBank/DDBJ databases">
        <authorList>
            <person name="Rodrigo-Torres L."/>
            <person name="Arahal R. D."/>
            <person name="Lucena T."/>
        </authorList>
    </citation>
    <scope>NUCLEOTIDE SEQUENCE</scope>
    <source>
        <strain evidence="3">CECT 9275</strain>
    </source>
</reference>
<protein>
    <recommendedName>
        <fullName evidence="5">FecR family protein</fullName>
    </recommendedName>
</protein>
<comment type="caution">
    <text evidence="3">The sequence shown here is derived from an EMBL/GenBank/DDBJ whole genome shotgun (WGS) entry which is preliminary data.</text>
</comment>
<gene>
    <name evidence="3" type="ORF">DYBT9275_01869</name>
</gene>
<organism evidence="3 4">
    <name type="scientific">Dyadobacter helix</name>
    <dbReference type="NCBI Taxonomy" id="2822344"/>
    <lineage>
        <taxon>Bacteria</taxon>
        <taxon>Pseudomonadati</taxon>
        <taxon>Bacteroidota</taxon>
        <taxon>Cytophagia</taxon>
        <taxon>Cytophagales</taxon>
        <taxon>Spirosomataceae</taxon>
        <taxon>Dyadobacter</taxon>
    </lineage>
</organism>
<evidence type="ECO:0000259" key="2">
    <source>
        <dbReference type="Pfam" id="PF16344"/>
    </source>
</evidence>
<dbReference type="PIRSF" id="PIRSF018266">
    <property type="entry name" value="FecR"/>
    <property type="match status" value="1"/>
</dbReference>
<proteinExistence type="predicted"/>
<keyword evidence="4" id="KW-1185">Reference proteome</keyword>
<dbReference type="EMBL" id="CAJRAF010000002">
    <property type="protein sequence ID" value="CAG4997869.1"/>
    <property type="molecule type" value="Genomic_DNA"/>
</dbReference>
<dbReference type="Gene3D" id="2.60.120.1440">
    <property type="match status" value="1"/>
</dbReference>
<dbReference type="AlphaFoldDB" id="A0A916JAU3"/>
<sequence length="368" mass="41443">MNDYQFYTLEEFTADEVFREWVLDPTGRHASFWENWLAQHPEKTDTVNQAKILVLTIHQRYIHVIDEAEIDNEIASLVMAAEERSRRAWTGPGVWLRNPMFRVAASLLLLSGIGWYYYTDQTPVSVAKSQHALTLPEEQMVVKCNTDSTDLTIFLSDNSVATLKMGSTITYPRKFTGDTRVVNLSGEAFFDITRNPAKPFLVFANGTVTKVLGTSFRVKAFAKDNTVMVLVKTGKVSVYPQKEYETLVNDQHHEVAGVILNPNQQAVFKRKENRLEKGIVSDPQLLTELPESPEIVFDDKPVADVLHALEKAYGIVILFDRDILASCAVSTQFREESLKQRMNAICQAIGATYEVIDGQIIVNSKGCS</sequence>
<evidence type="ECO:0000313" key="4">
    <source>
        <dbReference type="Proteomes" id="UP000680038"/>
    </source>
</evidence>
<name>A0A916JAU3_9BACT</name>
<dbReference type="InterPro" id="IPR006860">
    <property type="entry name" value="FecR"/>
</dbReference>
<dbReference type="PANTHER" id="PTHR30273:SF2">
    <property type="entry name" value="PROTEIN FECR"/>
    <property type="match status" value="1"/>
</dbReference>
<feature type="domain" description="Protein FecR C-terminal" evidence="2">
    <location>
        <begin position="295"/>
        <end position="362"/>
    </location>
</feature>
<accession>A0A916JAU3</accession>
<dbReference type="GO" id="GO:0016989">
    <property type="term" value="F:sigma factor antagonist activity"/>
    <property type="evidence" value="ECO:0007669"/>
    <property type="project" value="TreeGrafter"/>
</dbReference>
<dbReference type="Pfam" id="PF04773">
    <property type="entry name" value="FecR"/>
    <property type="match status" value="1"/>
</dbReference>
<dbReference type="InterPro" id="IPR012373">
    <property type="entry name" value="Ferrdict_sens_TM"/>
</dbReference>
<dbReference type="Gene3D" id="3.55.50.30">
    <property type="match status" value="1"/>
</dbReference>
<evidence type="ECO:0000313" key="3">
    <source>
        <dbReference type="EMBL" id="CAG4997869.1"/>
    </source>
</evidence>
<evidence type="ECO:0000259" key="1">
    <source>
        <dbReference type="Pfam" id="PF04773"/>
    </source>
</evidence>
<dbReference type="PANTHER" id="PTHR30273">
    <property type="entry name" value="PERIPLASMIC SIGNAL SENSOR AND SIGMA FACTOR ACTIVATOR FECR-RELATED"/>
    <property type="match status" value="1"/>
</dbReference>
<feature type="domain" description="FecR protein" evidence="1">
    <location>
        <begin position="150"/>
        <end position="236"/>
    </location>
</feature>
<evidence type="ECO:0008006" key="5">
    <source>
        <dbReference type="Google" id="ProtNLM"/>
    </source>
</evidence>